<dbReference type="AlphaFoldDB" id="A0A1H7ZLV7"/>
<accession>A0A1H7ZLV7</accession>
<proteinExistence type="predicted"/>
<evidence type="ECO:0000256" key="1">
    <source>
        <dbReference type="SAM" id="Phobius"/>
    </source>
</evidence>
<sequence length="156" mass="16410">MLIAVAMIGALYVRRIAPAPRTVFAIVAMILNATVTAMLVEALLGAGSWSIFSITMPVFIGAAIALTWLGMRPLAPVAWGLVLLVGVINLTTVSDAMGVWGYLFVVSTFVGVLLQFDYDLPGVLSEVKLDFVGPPEGGAIGQTHSHLISGQDVNRG</sequence>
<keyword evidence="1" id="KW-1133">Transmembrane helix</keyword>
<organism evidence="2 3">
    <name type="scientific">Loktanella fryxellensis</name>
    <dbReference type="NCBI Taxonomy" id="245187"/>
    <lineage>
        <taxon>Bacteria</taxon>
        <taxon>Pseudomonadati</taxon>
        <taxon>Pseudomonadota</taxon>
        <taxon>Alphaproteobacteria</taxon>
        <taxon>Rhodobacterales</taxon>
        <taxon>Roseobacteraceae</taxon>
        <taxon>Loktanella</taxon>
    </lineage>
</organism>
<dbReference type="EMBL" id="FOCI01000002">
    <property type="protein sequence ID" value="SEM59370.1"/>
    <property type="molecule type" value="Genomic_DNA"/>
</dbReference>
<keyword evidence="1" id="KW-0472">Membrane</keyword>
<evidence type="ECO:0000313" key="3">
    <source>
        <dbReference type="Proteomes" id="UP000199585"/>
    </source>
</evidence>
<gene>
    <name evidence="2" type="ORF">SAMN04488003_10239</name>
</gene>
<evidence type="ECO:0000313" key="2">
    <source>
        <dbReference type="EMBL" id="SEM59370.1"/>
    </source>
</evidence>
<protein>
    <submittedName>
        <fullName evidence="2">Uncharacterized protein</fullName>
    </submittedName>
</protein>
<feature type="transmembrane region" description="Helical" evidence="1">
    <location>
        <begin position="49"/>
        <end position="69"/>
    </location>
</feature>
<dbReference type="Proteomes" id="UP000199585">
    <property type="component" value="Unassembled WGS sequence"/>
</dbReference>
<dbReference type="STRING" id="245187.SAMN04488003_10239"/>
<name>A0A1H7ZLV7_9RHOB</name>
<keyword evidence="1" id="KW-0812">Transmembrane</keyword>
<feature type="transmembrane region" description="Helical" evidence="1">
    <location>
        <begin position="76"/>
        <end position="93"/>
    </location>
</feature>
<keyword evidence="3" id="KW-1185">Reference proteome</keyword>
<reference evidence="2 3" key="1">
    <citation type="submission" date="2016-10" db="EMBL/GenBank/DDBJ databases">
        <authorList>
            <person name="de Groot N.N."/>
        </authorList>
    </citation>
    <scope>NUCLEOTIDE SEQUENCE [LARGE SCALE GENOMIC DNA]</scope>
    <source>
        <strain evidence="2 3">DSM 16213</strain>
    </source>
</reference>